<evidence type="ECO:0000256" key="2">
    <source>
        <dbReference type="SAM" id="MobiDB-lite"/>
    </source>
</evidence>
<dbReference type="RefSeq" id="WP_182606419.1">
    <property type="nucleotide sequence ID" value="NZ_VKHT01000331.1"/>
</dbReference>
<keyword evidence="1" id="KW-0175">Coiled coil</keyword>
<comment type="caution">
    <text evidence="4">The sequence shown here is derived from an EMBL/GenBank/DDBJ whole genome shotgun (WGS) entry which is preliminary data.</text>
</comment>
<gene>
    <name evidence="4" type="ORF">FNQ90_12275</name>
</gene>
<feature type="region of interest" description="Disordered" evidence="2">
    <location>
        <begin position="1"/>
        <end position="24"/>
    </location>
</feature>
<evidence type="ECO:0000313" key="5">
    <source>
        <dbReference type="Proteomes" id="UP000538929"/>
    </source>
</evidence>
<reference evidence="5" key="1">
    <citation type="submission" date="2019-10" db="EMBL/GenBank/DDBJ databases">
        <title>Streptomyces sp. nov., a novel actinobacterium isolated from alkaline environment.</title>
        <authorList>
            <person name="Golinska P."/>
        </authorList>
    </citation>
    <scope>NUCLEOTIDE SEQUENCE [LARGE SCALE GENOMIC DNA]</scope>
    <source>
        <strain evidence="5">DSM 42118</strain>
    </source>
</reference>
<evidence type="ECO:0000256" key="3">
    <source>
        <dbReference type="SAM" id="Phobius"/>
    </source>
</evidence>
<dbReference type="Proteomes" id="UP000538929">
    <property type="component" value="Unassembled WGS sequence"/>
</dbReference>
<sequence>MGRAAASGDWSVVGESRDPTPGDPQEVAAIGRELRLLADAIERQAGEIEALAGVEGWQSIAAAEFRAEADGAAGRLRKAFVRYDTAARVMGTSVREWDDGCPHQDWASELARAQRVADTALREAEEADAERRTASNALECLTDDVEDDDPERTGLENRVATAGETVARCRTEVERAKEIHREGASRAAAAIREVITTDGLKDSRWERFREALTLQNVAKWAGRIAAVAGTFSLFLGWVPFLGQALIAITLIAGVVSLACNLILAIRGEGSWLDVALDVVGLATFGIGAAVLRSGRLAVQGIKATARREAYKAAQRTVPNREIARTTAKKMVPDAVTGQKISAVIGGMPPRRLSFLPMPRTPNNALTWPARLDPDIRTLTNELRRIDPKVFREPATGAAVQNFNSQVAAWWVSTGTGTAAGWWAFGRTFN</sequence>
<proteinExistence type="predicted"/>
<protein>
    <submittedName>
        <fullName evidence="4">Uncharacterized protein</fullName>
    </submittedName>
</protein>
<dbReference type="EMBL" id="VKHT01000331">
    <property type="protein sequence ID" value="MBB0244862.1"/>
    <property type="molecule type" value="Genomic_DNA"/>
</dbReference>
<evidence type="ECO:0000313" key="4">
    <source>
        <dbReference type="EMBL" id="MBB0244862.1"/>
    </source>
</evidence>
<keyword evidence="5" id="KW-1185">Reference proteome</keyword>
<keyword evidence="3" id="KW-0472">Membrane</keyword>
<accession>A0A7W3TDU6</accession>
<feature type="transmembrane region" description="Helical" evidence="3">
    <location>
        <begin position="271"/>
        <end position="291"/>
    </location>
</feature>
<name>A0A7W3TDU6_9ACTN</name>
<feature type="transmembrane region" description="Helical" evidence="3">
    <location>
        <begin position="245"/>
        <end position="265"/>
    </location>
</feature>
<feature type="coiled-coil region" evidence="1">
    <location>
        <begin position="110"/>
        <end position="144"/>
    </location>
</feature>
<organism evidence="4 5">
    <name type="scientific">Streptomyces alkaliphilus</name>
    <dbReference type="NCBI Taxonomy" id="1472722"/>
    <lineage>
        <taxon>Bacteria</taxon>
        <taxon>Bacillati</taxon>
        <taxon>Actinomycetota</taxon>
        <taxon>Actinomycetes</taxon>
        <taxon>Kitasatosporales</taxon>
        <taxon>Streptomycetaceae</taxon>
        <taxon>Streptomyces</taxon>
    </lineage>
</organism>
<dbReference type="AlphaFoldDB" id="A0A7W3TDU6"/>
<evidence type="ECO:0000256" key="1">
    <source>
        <dbReference type="SAM" id="Coils"/>
    </source>
</evidence>
<keyword evidence="3" id="KW-1133">Transmembrane helix</keyword>
<keyword evidence="3" id="KW-0812">Transmembrane</keyword>